<feature type="signal peptide" evidence="1">
    <location>
        <begin position="1"/>
        <end position="19"/>
    </location>
</feature>
<reference evidence="2 3" key="1">
    <citation type="submission" date="2016-12" db="EMBL/GenBank/DDBJ databases">
        <authorList>
            <person name="Song W.-J."/>
            <person name="Kurnit D.M."/>
        </authorList>
    </citation>
    <scope>NUCLEOTIDE SEQUENCE [LARGE SCALE GENOMIC DNA]</scope>
    <source>
        <strain evidence="2 3">CGMCC 1.10808</strain>
    </source>
</reference>
<name>A0A1M7T5A9_9RHOB</name>
<evidence type="ECO:0000256" key="1">
    <source>
        <dbReference type="SAM" id="SignalP"/>
    </source>
</evidence>
<organism evidence="2 3">
    <name type="scientific">Oceanicella actignis</name>
    <dbReference type="NCBI Taxonomy" id="1189325"/>
    <lineage>
        <taxon>Bacteria</taxon>
        <taxon>Pseudomonadati</taxon>
        <taxon>Pseudomonadota</taxon>
        <taxon>Alphaproteobacteria</taxon>
        <taxon>Rhodobacterales</taxon>
        <taxon>Paracoccaceae</taxon>
        <taxon>Oceanicella</taxon>
    </lineage>
</organism>
<evidence type="ECO:0008006" key="4">
    <source>
        <dbReference type="Google" id="ProtNLM"/>
    </source>
</evidence>
<accession>A0A1M7T5A9</accession>
<dbReference type="OrthoDB" id="7304934at2"/>
<evidence type="ECO:0000313" key="2">
    <source>
        <dbReference type="EMBL" id="SHN65919.1"/>
    </source>
</evidence>
<proteinExistence type="predicted"/>
<dbReference type="EMBL" id="FRDL01000004">
    <property type="protein sequence ID" value="SHN65919.1"/>
    <property type="molecule type" value="Genomic_DNA"/>
</dbReference>
<dbReference type="AlphaFoldDB" id="A0A1M7T5A9"/>
<keyword evidence="1" id="KW-0732">Signal</keyword>
<sequence>MRSRAATVLSLCLAAAAAAQPRATSPDEFRAFAEGRTLRFAAAEDPARIVGAEQYLPGGRVIWQDAAGRCVRGAWRARGQAACFTYADAPDRELCWRFARDEQGLLATLEGDDAAILRVVGASSRPLSCAPSGAGV</sequence>
<dbReference type="Proteomes" id="UP000184066">
    <property type="component" value="Unassembled WGS sequence"/>
</dbReference>
<dbReference type="STRING" id="1189325.SAMN04488119_104184"/>
<evidence type="ECO:0000313" key="3">
    <source>
        <dbReference type="Proteomes" id="UP000184066"/>
    </source>
</evidence>
<feature type="chain" id="PRO_5009929352" description="Protease inhibitor Inh" evidence="1">
    <location>
        <begin position="20"/>
        <end position="136"/>
    </location>
</feature>
<gene>
    <name evidence="2" type="ORF">SAMN05216200_104184</name>
</gene>
<keyword evidence="3" id="KW-1185">Reference proteome</keyword>
<dbReference type="RefSeq" id="WP_072747139.1">
    <property type="nucleotide sequence ID" value="NZ_FOHL01000004.1"/>
</dbReference>
<protein>
    <recommendedName>
        <fullName evidence="4">Protease inhibitor Inh</fullName>
    </recommendedName>
</protein>